<dbReference type="AlphaFoldDB" id="A0A0G4FS33"/>
<gene>
    <name evidence="1" type="ORF">Cvel_18483</name>
</gene>
<proteinExistence type="predicted"/>
<name>A0A0G4FS33_9ALVE</name>
<organism evidence="1">
    <name type="scientific">Chromera velia CCMP2878</name>
    <dbReference type="NCBI Taxonomy" id="1169474"/>
    <lineage>
        <taxon>Eukaryota</taxon>
        <taxon>Sar</taxon>
        <taxon>Alveolata</taxon>
        <taxon>Colpodellida</taxon>
        <taxon>Chromeraceae</taxon>
        <taxon>Chromera</taxon>
    </lineage>
</organism>
<sequence>MGALARLSDDDKRSEFVVGSSNEDASESVVSIGGNICAVLFREIHPSNRLYSLISIATSAGRTGSSPVQRVGGRGIRCIIWNG</sequence>
<accession>A0A0G4FS33</accession>
<dbReference type="VEuPathDB" id="CryptoDB:Cvel_18483"/>
<reference evidence="1" key="1">
    <citation type="submission" date="2014-11" db="EMBL/GenBank/DDBJ databases">
        <authorList>
            <person name="Otto D Thomas"/>
            <person name="Naeem Raeece"/>
        </authorList>
    </citation>
    <scope>NUCLEOTIDE SEQUENCE</scope>
</reference>
<dbReference type="EMBL" id="CDMZ01000587">
    <property type="protein sequence ID" value="CEM17462.1"/>
    <property type="molecule type" value="Genomic_DNA"/>
</dbReference>
<protein>
    <submittedName>
        <fullName evidence="1">Uncharacterized protein</fullName>
    </submittedName>
</protein>
<evidence type="ECO:0000313" key="1">
    <source>
        <dbReference type="EMBL" id="CEM17462.1"/>
    </source>
</evidence>